<organism evidence="1 2">
    <name type="scientific">Beauveria bassiana</name>
    <name type="common">White muscardine disease fungus</name>
    <name type="synonym">Tritirachium shiotae</name>
    <dbReference type="NCBI Taxonomy" id="176275"/>
    <lineage>
        <taxon>Eukaryota</taxon>
        <taxon>Fungi</taxon>
        <taxon>Dikarya</taxon>
        <taxon>Ascomycota</taxon>
        <taxon>Pezizomycotina</taxon>
        <taxon>Sordariomycetes</taxon>
        <taxon>Hypocreomycetidae</taxon>
        <taxon>Hypocreales</taxon>
        <taxon>Cordycipitaceae</taxon>
        <taxon>Beauveria</taxon>
    </lineage>
</organism>
<sequence>MDEWLIFEKYEGEMVKKRQGNEAFTEWKVEKAQEKADHSEWERVTRMTAELVQRKQAKVKFAKEPVKIPQDLQSDDLDSS</sequence>
<name>A0A2N6NPM4_BEABA</name>
<gene>
    <name evidence="1" type="ORF">BM221_003869</name>
</gene>
<dbReference type="EMBL" id="MRVG01000004">
    <property type="protein sequence ID" value="PMB69231.1"/>
    <property type="molecule type" value="Genomic_DNA"/>
</dbReference>
<proteinExistence type="predicted"/>
<dbReference type="AlphaFoldDB" id="A0A2N6NPM4"/>
<protein>
    <submittedName>
        <fullName evidence="1">Uncharacterized protein</fullName>
    </submittedName>
</protein>
<evidence type="ECO:0000313" key="1">
    <source>
        <dbReference type="EMBL" id="PMB69231.1"/>
    </source>
</evidence>
<evidence type="ECO:0000313" key="2">
    <source>
        <dbReference type="Proteomes" id="UP000235728"/>
    </source>
</evidence>
<accession>A0A2N6NPM4</accession>
<comment type="caution">
    <text evidence="1">The sequence shown here is derived from an EMBL/GenBank/DDBJ whole genome shotgun (WGS) entry which is preliminary data.</text>
</comment>
<dbReference type="Proteomes" id="UP000235728">
    <property type="component" value="Unassembled WGS sequence"/>
</dbReference>
<reference evidence="1 2" key="1">
    <citation type="journal article" date="2016" name="Appl. Microbiol. Biotechnol.">
        <title>Characterization of T-DNA insertion mutants with decreased virulence in the entomopathogenic fungus Beauveria bassiana JEF-007.</title>
        <authorList>
            <person name="Kim S."/>
            <person name="Lee S.J."/>
            <person name="Nai Y.S."/>
            <person name="Yu J.S."/>
            <person name="Lee M.R."/>
            <person name="Yang Y.T."/>
            <person name="Kim J.S."/>
        </authorList>
    </citation>
    <scope>NUCLEOTIDE SEQUENCE [LARGE SCALE GENOMIC DNA]</scope>
    <source>
        <strain evidence="1 2">JEF-007</strain>
    </source>
</reference>